<dbReference type="Proteomes" id="UP000821845">
    <property type="component" value="Chromosome 1"/>
</dbReference>
<accession>A0ACB7TQG8</accession>
<evidence type="ECO:0000313" key="1">
    <source>
        <dbReference type="EMBL" id="KAH6947602.1"/>
    </source>
</evidence>
<reference evidence="1" key="1">
    <citation type="submission" date="2020-05" db="EMBL/GenBank/DDBJ databases">
        <title>Large-scale comparative analyses of tick genomes elucidate their genetic diversity and vector capacities.</title>
        <authorList>
            <person name="Jia N."/>
            <person name="Wang J."/>
            <person name="Shi W."/>
            <person name="Du L."/>
            <person name="Sun Y."/>
            <person name="Zhan W."/>
            <person name="Jiang J."/>
            <person name="Wang Q."/>
            <person name="Zhang B."/>
            <person name="Ji P."/>
            <person name="Sakyi L.B."/>
            <person name="Cui X."/>
            <person name="Yuan T."/>
            <person name="Jiang B."/>
            <person name="Yang W."/>
            <person name="Lam T.T.-Y."/>
            <person name="Chang Q."/>
            <person name="Ding S."/>
            <person name="Wang X."/>
            <person name="Zhu J."/>
            <person name="Ruan X."/>
            <person name="Zhao L."/>
            <person name="Wei J."/>
            <person name="Que T."/>
            <person name="Du C."/>
            <person name="Cheng J."/>
            <person name="Dai P."/>
            <person name="Han X."/>
            <person name="Huang E."/>
            <person name="Gao Y."/>
            <person name="Liu J."/>
            <person name="Shao H."/>
            <person name="Ye R."/>
            <person name="Li L."/>
            <person name="Wei W."/>
            <person name="Wang X."/>
            <person name="Wang C."/>
            <person name="Yang T."/>
            <person name="Huo Q."/>
            <person name="Li W."/>
            <person name="Guo W."/>
            <person name="Chen H."/>
            <person name="Zhou L."/>
            <person name="Ni X."/>
            <person name="Tian J."/>
            <person name="Zhou Y."/>
            <person name="Sheng Y."/>
            <person name="Liu T."/>
            <person name="Pan Y."/>
            <person name="Xia L."/>
            <person name="Li J."/>
            <person name="Zhao F."/>
            <person name="Cao W."/>
        </authorList>
    </citation>
    <scope>NUCLEOTIDE SEQUENCE</scope>
    <source>
        <strain evidence="1">Hyas-2018</strain>
    </source>
</reference>
<evidence type="ECO:0000313" key="2">
    <source>
        <dbReference type="Proteomes" id="UP000821845"/>
    </source>
</evidence>
<organism evidence="1 2">
    <name type="scientific">Hyalomma asiaticum</name>
    <name type="common">Tick</name>
    <dbReference type="NCBI Taxonomy" id="266040"/>
    <lineage>
        <taxon>Eukaryota</taxon>
        <taxon>Metazoa</taxon>
        <taxon>Ecdysozoa</taxon>
        <taxon>Arthropoda</taxon>
        <taxon>Chelicerata</taxon>
        <taxon>Arachnida</taxon>
        <taxon>Acari</taxon>
        <taxon>Parasitiformes</taxon>
        <taxon>Ixodida</taxon>
        <taxon>Ixodoidea</taxon>
        <taxon>Ixodidae</taxon>
        <taxon>Hyalomminae</taxon>
        <taxon>Hyalomma</taxon>
    </lineage>
</organism>
<protein>
    <submittedName>
        <fullName evidence="1">Uncharacterized protein</fullName>
    </submittedName>
</protein>
<gene>
    <name evidence="1" type="ORF">HPB50_020179</name>
</gene>
<name>A0ACB7TQG8_HYAAI</name>
<dbReference type="EMBL" id="CM023481">
    <property type="protein sequence ID" value="KAH6947602.1"/>
    <property type="molecule type" value="Genomic_DNA"/>
</dbReference>
<comment type="caution">
    <text evidence="1">The sequence shown here is derived from an EMBL/GenBank/DDBJ whole genome shotgun (WGS) entry which is preliminary data.</text>
</comment>
<keyword evidence="2" id="KW-1185">Reference proteome</keyword>
<sequence length="136" mass="14393">MSTRKRSRFAVLTVIERMALCNAVKHSPFLSVDVFDWPCSRFLLSPESATAWGSANEHPGDHVKESGVTSSRGRPPALTGGRPLVHGAQEVPLVRATRANGSAGSATGRPIEATHLEATCQPAQGQIAPCTACPLH</sequence>
<proteinExistence type="predicted"/>